<protein>
    <submittedName>
        <fullName evidence="5">Transcriptional regulator</fullName>
    </submittedName>
</protein>
<organism evidence="5 6">
    <name type="scientific">Rhodanobacter spathiphylli B39</name>
    <dbReference type="NCBI Taxonomy" id="1163407"/>
    <lineage>
        <taxon>Bacteria</taxon>
        <taxon>Pseudomonadati</taxon>
        <taxon>Pseudomonadota</taxon>
        <taxon>Gammaproteobacteria</taxon>
        <taxon>Lysobacterales</taxon>
        <taxon>Rhodanobacteraceae</taxon>
        <taxon>Rhodanobacter</taxon>
    </lineage>
</organism>
<gene>
    <name evidence="5" type="ORF">UU7_00450</name>
</gene>
<keyword evidence="3" id="KW-0804">Transcription</keyword>
<name>I4W7C2_9GAMM</name>
<accession>I4W7C2</accession>
<keyword evidence="2" id="KW-0238">DNA-binding</keyword>
<reference evidence="5 6" key="1">
    <citation type="journal article" date="2012" name="J. Bacteriol.">
        <title>Genome sequences for six rhodanobacter strains, isolated from soils and the terrestrial subsurface, with variable denitrification capabilities.</title>
        <authorList>
            <person name="Kostka J.E."/>
            <person name="Green S.J."/>
            <person name="Rishishwar L."/>
            <person name="Prakash O."/>
            <person name="Katz L.S."/>
            <person name="Marino-Ramirez L."/>
            <person name="Jordan I.K."/>
            <person name="Munk C."/>
            <person name="Ivanova N."/>
            <person name="Mikhailova N."/>
            <person name="Watson D.B."/>
            <person name="Brown S.D."/>
            <person name="Palumbo A.V."/>
            <person name="Brooks S.C."/>
        </authorList>
    </citation>
    <scope>NUCLEOTIDE SEQUENCE [LARGE SCALE GENOMIC DNA]</scope>
    <source>
        <strain evidence="5 6">B39</strain>
    </source>
</reference>
<dbReference type="STRING" id="1163407.UU7_00450"/>
<dbReference type="SMART" id="SM00342">
    <property type="entry name" value="HTH_ARAC"/>
    <property type="match status" value="1"/>
</dbReference>
<dbReference type="AlphaFoldDB" id="I4W7C2"/>
<keyword evidence="6" id="KW-1185">Reference proteome</keyword>
<feature type="domain" description="HTH araC/xylS-type" evidence="4">
    <location>
        <begin position="82"/>
        <end position="180"/>
    </location>
</feature>
<dbReference type="InterPro" id="IPR018062">
    <property type="entry name" value="HTH_AraC-typ_CS"/>
</dbReference>
<dbReference type="GO" id="GO:0003700">
    <property type="term" value="F:DNA-binding transcription factor activity"/>
    <property type="evidence" value="ECO:0007669"/>
    <property type="project" value="InterPro"/>
</dbReference>
<dbReference type="InterPro" id="IPR020449">
    <property type="entry name" value="Tscrpt_reg_AraC-type_HTH"/>
</dbReference>
<sequence>MEIFHSPRPANLAGTANADPHDDLLRVLSEIIRSAMTGNGAYTECFVRHIELALQEYIHSSRTQERPAHTIHSGRLASWQLRKAKALLGLKLEAPAPVAEVAEACRISPPHFSRAFKQSTGLPPHHWVMERRIEHAKWLLINTRALLVQIAQSCGFGVQSHFTRVFTRTVGISPSAWRRAFASSSTEPGQIKDQTRRA</sequence>
<evidence type="ECO:0000313" key="5">
    <source>
        <dbReference type="EMBL" id="EIL95363.1"/>
    </source>
</evidence>
<dbReference type="InterPro" id="IPR050204">
    <property type="entry name" value="AraC_XylS_family_regulators"/>
</dbReference>
<dbReference type="eggNOG" id="COG2207">
    <property type="taxonomic scope" value="Bacteria"/>
</dbReference>
<evidence type="ECO:0000259" key="4">
    <source>
        <dbReference type="PROSITE" id="PS01124"/>
    </source>
</evidence>
<comment type="caution">
    <text evidence="5">The sequence shown here is derived from an EMBL/GenBank/DDBJ whole genome shotgun (WGS) entry which is preliminary data.</text>
</comment>
<dbReference type="SUPFAM" id="SSF46689">
    <property type="entry name" value="Homeodomain-like"/>
    <property type="match status" value="2"/>
</dbReference>
<dbReference type="PROSITE" id="PS01124">
    <property type="entry name" value="HTH_ARAC_FAMILY_2"/>
    <property type="match status" value="1"/>
</dbReference>
<dbReference type="Proteomes" id="UP000003226">
    <property type="component" value="Unassembled WGS sequence"/>
</dbReference>
<evidence type="ECO:0000256" key="2">
    <source>
        <dbReference type="ARBA" id="ARBA00023125"/>
    </source>
</evidence>
<dbReference type="Pfam" id="PF12833">
    <property type="entry name" value="HTH_18"/>
    <property type="match status" value="1"/>
</dbReference>
<dbReference type="EMBL" id="AJXT01000003">
    <property type="protein sequence ID" value="EIL95363.1"/>
    <property type="molecule type" value="Genomic_DNA"/>
</dbReference>
<dbReference type="PANTHER" id="PTHR46796:SF14">
    <property type="entry name" value="TRANSCRIPTIONAL REGULATORY PROTEIN"/>
    <property type="match status" value="1"/>
</dbReference>
<keyword evidence="1" id="KW-0805">Transcription regulation</keyword>
<dbReference type="PANTHER" id="PTHR46796">
    <property type="entry name" value="HTH-TYPE TRANSCRIPTIONAL ACTIVATOR RHAS-RELATED"/>
    <property type="match status" value="1"/>
</dbReference>
<evidence type="ECO:0000256" key="3">
    <source>
        <dbReference type="ARBA" id="ARBA00023163"/>
    </source>
</evidence>
<dbReference type="Gene3D" id="1.10.10.60">
    <property type="entry name" value="Homeodomain-like"/>
    <property type="match status" value="2"/>
</dbReference>
<dbReference type="PRINTS" id="PR00032">
    <property type="entry name" value="HTHARAC"/>
</dbReference>
<evidence type="ECO:0000313" key="6">
    <source>
        <dbReference type="Proteomes" id="UP000003226"/>
    </source>
</evidence>
<evidence type="ECO:0000256" key="1">
    <source>
        <dbReference type="ARBA" id="ARBA00023015"/>
    </source>
</evidence>
<dbReference type="InterPro" id="IPR009057">
    <property type="entry name" value="Homeodomain-like_sf"/>
</dbReference>
<dbReference type="GO" id="GO:0043565">
    <property type="term" value="F:sequence-specific DNA binding"/>
    <property type="evidence" value="ECO:0007669"/>
    <property type="project" value="InterPro"/>
</dbReference>
<proteinExistence type="predicted"/>
<dbReference type="InterPro" id="IPR018060">
    <property type="entry name" value="HTH_AraC"/>
</dbReference>
<dbReference type="PROSITE" id="PS00041">
    <property type="entry name" value="HTH_ARAC_FAMILY_1"/>
    <property type="match status" value="1"/>
</dbReference>